<evidence type="ECO:0000313" key="3">
    <source>
        <dbReference type="Proteomes" id="UP001595914"/>
    </source>
</evidence>
<accession>A0ABV9FKN6</accession>
<dbReference type="Proteomes" id="UP001595914">
    <property type="component" value="Unassembled WGS sequence"/>
</dbReference>
<keyword evidence="3" id="KW-1185">Reference proteome</keyword>
<feature type="compositionally biased region" description="Low complexity" evidence="1">
    <location>
        <begin position="101"/>
        <end position="113"/>
    </location>
</feature>
<reference evidence="3" key="1">
    <citation type="journal article" date="2019" name="Int. J. Syst. Evol. Microbiol.">
        <title>The Global Catalogue of Microorganisms (GCM) 10K type strain sequencing project: providing services to taxonomists for standard genome sequencing and annotation.</title>
        <authorList>
            <consortium name="The Broad Institute Genomics Platform"/>
            <consortium name="The Broad Institute Genome Sequencing Center for Infectious Disease"/>
            <person name="Wu L."/>
            <person name="Ma J."/>
        </authorList>
    </citation>
    <scope>NUCLEOTIDE SEQUENCE [LARGE SCALE GENOMIC DNA]</scope>
    <source>
        <strain evidence="3">CCUG 54520</strain>
    </source>
</reference>
<feature type="region of interest" description="Disordered" evidence="1">
    <location>
        <begin position="94"/>
        <end position="113"/>
    </location>
</feature>
<evidence type="ECO:0008006" key="4">
    <source>
        <dbReference type="Google" id="ProtNLM"/>
    </source>
</evidence>
<protein>
    <recommendedName>
        <fullName evidence="4">STAS domain-containing protein</fullName>
    </recommendedName>
</protein>
<proteinExistence type="predicted"/>
<sequence length="113" mass="12133">MTVEPPGDVATALARNRAGTVAVRCTDRGLPLEVRLDQRELRYGGARLAATILDLSRRATAEAKAVRRIELAEAGVRADVLDALGLPTRAEHSRAERAAAADRPAPSSWLRPL</sequence>
<name>A0ABV9FKN6_9NOCA</name>
<comment type="caution">
    <text evidence="2">The sequence shown here is derived from an EMBL/GenBank/DDBJ whole genome shotgun (WGS) entry which is preliminary data.</text>
</comment>
<dbReference type="RefSeq" id="WP_378413850.1">
    <property type="nucleotide sequence ID" value="NZ_JBHSFO010000001.1"/>
</dbReference>
<evidence type="ECO:0000256" key="1">
    <source>
        <dbReference type="SAM" id="MobiDB-lite"/>
    </source>
</evidence>
<dbReference type="EMBL" id="JBHSFO010000001">
    <property type="protein sequence ID" value="MFC4602591.1"/>
    <property type="molecule type" value="Genomic_DNA"/>
</dbReference>
<gene>
    <name evidence="2" type="ORF">ACFO6S_02680</name>
</gene>
<evidence type="ECO:0000313" key="2">
    <source>
        <dbReference type="EMBL" id="MFC4602591.1"/>
    </source>
</evidence>
<organism evidence="2 3">
    <name type="scientific">Rhodococcus kronopolitis</name>
    <dbReference type="NCBI Taxonomy" id="1460226"/>
    <lineage>
        <taxon>Bacteria</taxon>
        <taxon>Bacillati</taxon>
        <taxon>Actinomycetota</taxon>
        <taxon>Actinomycetes</taxon>
        <taxon>Mycobacteriales</taxon>
        <taxon>Nocardiaceae</taxon>
        <taxon>Rhodococcus</taxon>
    </lineage>
</organism>